<evidence type="ECO:0000256" key="7">
    <source>
        <dbReference type="ARBA" id="ARBA00018337"/>
    </source>
</evidence>
<reference evidence="19 20" key="1">
    <citation type="journal article" date="2013" name="Curr. Biol.">
        <title>The Genome of the Foraminiferan Reticulomyxa filosa.</title>
        <authorList>
            <person name="Glockner G."/>
            <person name="Hulsmann N."/>
            <person name="Schleicher M."/>
            <person name="Noegel A.A."/>
            <person name="Eichinger L."/>
            <person name="Gallinger C."/>
            <person name="Pawlowski J."/>
            <person name="Sierra R."/>
            <person name="Euteneuer U."/>
            <person name="Pillet L."/>
            <person name="Moustafa A."/>
            <person name="Platzer M."/>
            <person name="Groth M."/>
            <person name="Szafranski K."/>
            <person name="Schliwa M."/>
        </authorList>
    </citation>
    <scope>NUCLEOTIDE SEQUENCE [LARGE SCALE GENOMIC DNA]</scope>
</reference>
<evidence type="ECO:0000256" key="6">
    <source>
        <dbReference type="ARBA" id="ARBA00012487"/>
    </source>
</evidence>
<keyword evidence="8" id="KW-0444">Lipid biosynthesis</keyword>
<evidence type="ECO:0000256" key="10">
    <source>
        <dbReference type="ARBA" id="ARBA00022695"/>
    </source>
</evidence>
<dbReference type="PANTHER" id="PTHR13619:SF0">
    <property type="entry name" value="PHOSPHATIDATE CYTIDYLYLTRANSFERASE, MITOCHONDRIAL"/>
    <property type="match status" value="1"/>
</dbReference>
<accession>X6N8K7</accession>
<dbReference type="EC" id="2.7.7.41" evidence="6"/>
<proteinExistence type="inferred from homology"/>
<evidence type="ECO:0000256" key="18">
    <source>
        <dbReference type="ARBA" id="ARBA00029893"/>
    </source>
</evidence>
<evidence type="ECO:0000256" key="13">
    <source>
        <dbReference type="ARBA" id="ARBA00023098"/>
    </source>
</evidence>
<evidence type="ECO:0000256" key="12">
    <source>
        <dbReference type="ARBA" id="ARBA00022842"/>
    </source>
</evidence>
<evidence type="ECO:0000256" key="14">
    <source>
        <dbReference type="ARBA" id="ARBA00023128"/>
    </source>
</evidence>
<evidence type="ECO:0000313" key="20">
    <source>
        <dbReference type="Proteomes" id="UP000023152"/>
    </source>
</evidence>
<evidence type="ECO:0000256" key="1">
    <source>
        <dbReference type="ARBA" id="ARBA00001946"/>
    </source>
</evidence>
<evidence type="ECO:0000256" key="3">
    <source>
        <dbReference type="ARBA" id="ARBA00005119"/>
    </source>
</evidence>
<evidence type="ECO:0000256" key="8">
    <source>
        <dbReference type="ARBA" id="ARBA00022516"/>
    </source>
</evidence>
<comment type="similarity">
    <text evidence="5">Belongs to the TAM41 family.</text>
</comment>
<keyword evidence="13" id="KW-0443">Lipid metabolism</keyword>
<evidence type="ECO:0000313" key="19">
    <source>
        <dbReference type="EMBL" id="ETO22084.1"/>
    </source>
</evidence>
<protein>
    <recommendedName>
        <fullName evidence="7">Phosphatidate cytidylyltransferase, mitochondrial</fullName>
        <ecNumber evidence="6">2.7.7.41</ecNumber>
    </recommendedName>
    <alternativeName>
        <fullName evidence="18">CDP-diacylglycerol synthase</fullName>
    </alternativeName>
</protein>
<evidence type="ECO:0000256" key="2">
    <source>
        <dbReference type="ARBA" id="ARBA00004443"/>
    </source>
</evidence>
<name>X6N8K7_RETFI</name>
<dbReference type="AlphaFoldDB" id="X6N8K7"/>
<evidence type="ECO:0000256" key="17">
    <source>
        <dbReference type="ARBA" id="ARBA00023264"/>
    </source>
</evidence>
<keyword evidence="20" id="KW-1185">Reference proteome</keyword>
<keyword evidence="9" id="KW-0808">Transferase</keyword>
<dbReference type="OrthoDB" id="341477at2759"/>
<comment type="subcellular location">
    <subcellularLocation>
        <location evidence="2">Mitochondrion inner membrane</location>
        <topology evidence="2">Peripheral membrane protein</topology>
        <orientation evidence="2">Matrix side</orientation>
    </subcellularLocation>
</comment>
<evidence type="ECO:0000256" key="9">
    <source>
        <dbReference type="ARBA" id="ARBA00022679"/>
    </source>
</evidence>
<dbReference type="GO" id="GO:0016024">
    <property type="term" value="P:CDP-diacylglycerol biosynthetic process"/>
    <property type="evidence" value="ECO:0007669"/>
    <property type="project" value="UniProtKB-UniPathway"/>
</dbReference>
<comment type="caution">
    <text evidence="19">The sequence shown here is derived from an EMBL/GenBank/DDBJ whole genome shotgun (WGS) entry which is preliminary data.</text>
</comment>
<keyword evidence="11" id="KW-0999">Mitochondrion inner membrane</keyword>
<keyword evidence="10" id="KW-0548">Nucleotidyltransferase</keyword>
<keyword evidence="14" id="KW-0496">Mitochondrion</keyword>
<keyword evidence="15" id="KW-0472">Membrane</keyword>
<dbReference type="Pfam" id="PF09139">
    <property type="entry name" value="Tam41_Mmp37"/>
    <property type="match status" value="1"/>
</dbReference>
<gene>
    <name evidence="19" type="ORF">RFI_15118</name>
</gene>
<keyword evidence="12" id="KW-0460">Magnesium</keyword>
<dbReference type="InterPro" id="IPR015222">
    <property type="entry name" value="Tam41"/>
</dbReference>
<dbReference type="GO" id="GO:0032049">
    <property type="term" value="P:cardiolipin biosynthetic process"/>
    <property type="evidence" value="ECO:0007669"/>
    <property type="project" value="InterPro"/>
</dbReference>
<evidence type="ECO:0000256" key="5">
    <source>
        <dbReference type="ARBA" id="ARBA00005458"/>
    </source>
</evidence>
<comment type="cofactor">
    <cofactor evidence="1">
        <name>Mg(2+)</name>
        <dbReference type="ChEBI" id="CHEBI:18420"/>
    </cofactor>
</comment>
<evidence type="ECO:0000256" key="15">
    <source>
        <dbReference type="ARBA" id="ARBA00023136"/>
    </source>
</evidence>
<evidence type="ECO:0000256" key="11">
    <source>
        <dbReference type="ARBA" id="ARBA00022792"/>
    </source>
</evidence>
<keyword evidence="17" id="KW-1208">Phospholipid metabolism</keyword>
<dbReference type="PANTHER" id="PTHR13619">
    <property type="entry name" value="PHOSPHATIDATE CYTIDYLYLTRANSFERASE, MITOCHONDRIAL"/>
    <property type="match status" value="1"/>
</dbReference>
<dbReference type="EMBL" id="ASPP01011051">
    <property type="protein sequence ID" value="ETO22084.1"/>
    <property type="molecule type" value="Genomic_DNA"/>
</dbReference>
<organism evidence="19 20">
    <name type="scientific">Reticulomyxa filosa</name>
    <dbReference type="NCBI Taxonomy" id="46433"/>
    <lineage>
        <taxon>Eukaryota</taxon>
        <taxon>Sar</taxon>
        <taxon>Rhizaria</taxon>
        <taxon>Retaria</taxon>
        <taxon>Foraminifera</taxon>
        <taxon>Monothalamids</taxon>
        <taxon>Reticulomyxidae</taxon>
        <taxon>Reticulomyxa</taxon>
    </lineage>
</organism>
<dbReference type="GO" id="GO:0005743">
    <property type="term" value="C:mitochondrial inner membrane"/>
    <property type="evidence" value="ECO:0007669"/>
    <property type="project" value="UniProtKB-SubCell"/>
</dbReference>
<keyword evidence="16" id="KW-0594">Phospholipid biosynthesis</keyword>
<comment type="pathway">
    <text evidence="3">Phospholipid metabolism; CDP-diacylglycerol biosynthesis; CDP-diacylglycerol from sn-glycerol 3-phosphate: step 3/3.</text>
</comment>
<dbReference type="Proteomes" id="UP000023152">
    <property type="component" value="Unassembled WGS sequence"/>
</dbReference>
<sequence>MNFWGRRKKKKMRAEDVNVVLRMLQALFPKLTLSIGYGSNVFSQKPEAAESETNDIEKVGTKTVEENQERPKTWYESVRYRMERPMIDFIFVVDDAYKWHHQNMIKNPSHYSPLSRFLGALFVAHVQSSYGGKIFYNTLIPIEWKDYIIEKSRIRNDMV</sequence>
<dbReference type="GO" id="GO:0004605">
    <property type="term" value="F:phosphatidate cytidylyltransferase activity"/>
    <property type="evidence" value="ECO:0007669"/>
    <property type="project" value="UniProtKB-EC"/>
</dbReference>
<comment type="pathway">
    <text evidence="4">Lipid metabolism.</text>
</comment>
<dbReference type="UniPathway" id="UPA00557">
    <property type="reaction ID" value="UER00614"/>
</dbReference>
<evidence type="ECO:0000256" key="4">
    <source>
        <dbReference type="ARBA" id="ARBA00005189"/>
    </source>
</evidence>
<evidence type="ECO:0000256" key="16">
    <source>
        <dbReference type="ARBA" id="ARBA00023209"/>
    </source>
</evidence>